<evidence type="ECO:0000259" key="9">
    <source>
        <dbReference type="PROSITE" id="PS50109"/>
    </source>
</evidence>
<dbReference type="PRINTS" id="PR00344">
    <property type="entry name" value="BCTRLSENSOR"/>
</dbReference>
<dbReference type="InterPro" id="IPR007892">
    <property type="entry name" value="CHASE4"/>
</dbReference>
<dbReference type="RefSeq" id="WP_310311097.1">
    <property type="nucleotide sequence ID" value="NZ_JAVDWU010000001.1"/>
</dbReference>
<protein>
    <recommendedName>
        <fullName evidence="3">histidine kinase</fullName>
        <ecNumber evidence="3">2.7.13.3</ecNumber>
    </recommendedName>
</protein>
<dbReference type="Pfam" id="PF00512">
    <property type="entry name" value="HisKA"/>
    <property type="match status" value="1"/>
</dbReference>
<keyword evidence="5" id="KW-0808">Transferase</keyword>
<feature type="domain" description="HAMP" evidence="11">
    <location>
        <begin position="286"/>
        <end position="340"/>
    </location>
</feature>
<dbReference type="CDD" id="cd00082">
    <property type="entry name" value="HisKA"/>
    <property type="match status" value="1"/>
</dbReference>
<comment type="subcellular location">
    <subcellularLocation>
        <location evidence="2">Membrane</location>
    </subcellularLocation>
</comment>
<organism evidence="12 13">
    <name type="scientific">Hydrogenophaga palleronii</name>
    <dbReference type="NCBI Taxonomy" id="65655"/>
    <lineage>
        <taxon>Bacteria</taxon>
        <taxon>Pseudomonadati</taxon>
        <taxon>Pseudomonadota</taxon>
        <taxon>Betaproteobacteria</taxon>
        <taxon>Burkholderiales</taxon>
        <taxon>Comamonadaceae</taxon>
        <taxon>Hydrogenophaga</taxon>
    </lineage>
</organism>
<dbReference type="InterPro" id="IPR005467">
    <property type="entry name" value="His_kinase_dom"/>
</dbReference>
<accession>A0ABU1WHC0</accession>
<dbReference type="SMART" id="SM00388">
    <property type="entry name" value="HisKA"/>
    <property type="match status" value="1"/>
</dbReference>
<dbReference type="SMART" id="SM00387">
    <property type="entry name" value="HATPase_c"/>
    <property type="match status" value="1"/>
</dbReference>
<evidence type="ECO:0000313" key="12">
    <source>
        <dbReference type="EMBL" id="MDR7148471.1"/>
    </source>
</evidence>
<keyword evidence="4 7" id="KW-0597">Phosphoprotein</keyword>
<evidence type="ECO:0000256" key="6">
    <source>
        <dbReference type="ARBA" id="ARBA00022777"/>
    </source>
</evidence>
<dbReference type="InterPro" id="IPR003661">
    <property type="entry name" value="HisK_dim/P_dom"/>
</dbReference>
<dbReference type="PANTHER" id="PTHR43547">
    <property type="entry name" value="TWO-COMPONENT HISTIDINE KINASE"/>
    <property type="match status" value="1"/>
</dbReference>
<dbReference type="SMART" id="SM00448">
    <property type="entry name" value="REC"/>
    <property type="match status" value="1"/>
</dbReference>
<dbReference type="InterPro" id="IPR003594">
    <property type="entry name" value="HATPase_dom"/>
</dbReference>
<dbReference type="Gene3D" id="6.10.340.10">
    <property type="match status" value="1"/>
</dbReference>
<comment type="caution">
    <text evidence="12">The sequence shown here is derived from an EMBL/GenBank/DDBJ whole genome shotgun (WGS) entry which is preliminary data.</text>
</comment>
<dbReference type="Pfam" id="PF02518">
    <property type="entry name" value="HATPase_c"/>
    <property type="match status" value="1"/>
</dbReference>
<dbReference type="EMBL" id="JAVDWU010000001">
    <property type="protein sequence ID" value="MDR7148471.1"/>
    <property type="molecule type" value="Genomic_DNA"/>
</dbReference>
<keyword evidence="8" id="KW-1133">Transmembrane helix</keyword>
<dbReference type="SMART" id="SM00304">
    <property type="entry name" value="HAMP"/>
    <property type="match status" value="1"/>
</dbReference>
<dbReference type="SUPFAM" id="SSF47384">
    <property type="entry name" value="Homodimeric domain of signal transducing histidine kinase"/>
    <property type="match status" value="1"/>
</dbReference>
<proteinExistence type="predicted"/>
<evidence type="ECO:0000256" key="1">
    <source>
        <dbReference type="ARBA" id="ARBA00000085"/>
    </source>
</evidence>
<keyword evidence="8" id="KW-0812">Transmembrane</keyword>
<dbReference type="CDD" id="cd00156">
    <property type="entry name" value="REC"/>
    <property type="match status" value="1"/>
</dbReference>
<name>A0ABU1WHC0_9BURK</name>
<evidence type="ECO:0000256" key="2">
    <source>
        <dbReference type="ARBA" id="ARBA00004370"/>
    </source>
</evidence>
<feature type="modified residue" description="4-aspartylphosphate" evidence="7">
    <location>
        <position position="669"/>
    </location>
</feature>
<evidence type="ECO:0000256" key="3">
    <source>
        <dbReference type="ARBA" id="ARBA00012438"/>
    </source>
</evidence>
<dbReference type="Pfam" id="PF00072">
    <property type="entry name" value="Response_reg"/>
    <property type="match status" value="1"/>
</dbReference>
<feature type="domain" description="Histidine kinase" evidence="9">
    <location>
        <begin position="371"/>
        <end position="598"/>
    </location>
</feature>
<dbReference type="InterPro" id="IPR003660">
    <property type="entry name" value="HAMP_dom"/>
</dbReference>
<keyword evidence="8" id="KW-0472">Membrane</keyword>
<dbReference type="Proteomes" id="UP001265700">
    <property type="component" value="Unassembled WGS sequence"/>
</dbReference>
<gene>
    <name evidence="12" type="ORF">J2W49_000399</name>
</gene>
<dbReference type="PROSITE" id="PS50885">
    <property type="entry name" value="HAMP"/>
    <property type="match status" value="1"/>
</dbReference>
<evidence type="ECO:0000259" key="10">
    <source>
        <dbReference type="PROSITE" id="PS50110"/>
    </source>
</evidence>
<dbReference type="EC" id="2.7.13.3" evidence="3"/>
<dbReference type="SUPFAM" id="SSF52172">
    <property type="entry name" value="CheY-like"/>
    <property type="match status" value="1"/>
</dbReference>
<feature type="domain" description="Response regulatory" evidence="10">
    <location>
        <begin position="618"/>
        <end position="734"/>
    </location>
</feature>
<evidence type="ECO:0000256" key="5">
    <source>
        <dbReference type="ARBA" id="ARBA00022679"/>
    </source>
</evidence>
<dbReference type="CDD" id="cd06225">
    <property type="entry name" value="HAMP"/>
    <property type="match status" value="1"/>
</dbReference>
<keyword evidence="13" id="KW-1185">Reference proteome</keyword>
<dbReference type="InterPro" id="IPR004358">
    <property type="entry name" value="Sig_transdc_His_kin-like_C"/>
</dbReference>
<sequence>MKLQHKAWVLILLVVALCAGGAMLGARFIVSESFERLEADRAATEGERARRVLDQQVQALSATVRDYAFWVDAVAYVLGQKPEFMDDNFDTENLGYLGISEVLVLDARGNTVSTVARVGGDELGEIAADRVGALRDLMMPVLAAGDVKAFLKTLRVVDGQLEVVVGAAVHRPDDESPVAVGAIVMVRRFDETAVESLSNVLMMPARLSLTAPDHAGQLSHLEPGNDDHDELHAVLVDQQGLPVAELVLSLDRRLHQQAETVAWTAMGLAALAGLLASVLLVTLLDRMLLRRVQGLHDDLKRITEGDLTGSVSVRPLGKDELSHLARGINQLLDRVRRDAVAQREAHAQQEALQMQLLQSQKIEALGRFTGGIAHDFNNSLAAISGWTKMAVEDLDSAHPSHEALQHALKATRYADGLMRQLLAYSRQSPPRMERVRLSSLIEEVRTLVASGLIRRSQLDIHLLTEDDWVQADPTQMQQVLVNLLMNASDAMQGEGTIHLTLDAFDLQAGAPIANQPETAGLPAGRYVCLRVRDEGPGIPPEHLHRVFDPFFTTKKVGRGTGLGLSVVHGIMSRHGGEIGVASPPGEGACMTLYLPAAEEARTGTPVQHQSPPMQKSRHLLFVDDDQLVRHAWSRLLERQGWQVTRARDGEEGWKLFTQSQTRWDVVLTDLTMPRLNGLGLASRIRATRSPPPIVLMSGNIGTEERLELLRTSFAAVLHKPVDAAELESVLREVTQDRATVVD</sequence>
<dbReference type="Gene3D" id="1.10.287.130">
    <property type="match status" value="1"/>
</dbReference>
<feature type="transmembrane region" description="Helical" evidence="8">
    <location>
        <begin position="261"/>
        <end position="284"/>
    </location>
</feature>
<dbReference type="PROSITE" id="PS50109">
    <property type="entry name" value="HIS_KIN"/>
    <property type="match status" value="1"/>
</dbReference>
<keyword evidence="6" id="KW-0418">Kinase</keyword>
<dbReference type="SUPFAM" id="SSF55874">
    <property type="entry name" value="ATPase domain of HSP90 chaperone/DNA topoisomerase II/histidine kinase"/>
    <property type="match status" value="1"/>
</dbReference>
<evidence type="ECO:0000256" key="8">
    <source>
        <dbReference type="SAM" id="Phobius"/>
    </source>
</evidence>
<dbReference type="Pfam" id="PF05228">
    <property type="entry name" value="CHASE4"/>
    <property type="match status" value="1"/>
</dbReference>
<evidence type="ECO:0000259" key="11">
    <source>
        <dbReference type="PROSITE" id="PS50885"/>
    </source>
</evidence>
<dbReference type="InterPro" id="IPR036097">
    <property type="entry name" value="HisK_dim/P_sf"/>
</dbReference>
<comment type="catalytic activity">
    <reaction evidence="1">
        <text>ATP + protein L-histidine = ADP + protein N-phospho-L-histidine.</text>
        <dbReference type="EC" id="2.7.13.3"/>
    </reaction>
</comment>
<dbReference type="InterPro" id="IPR036890">
    <property type="entry name" value="HATPase_C_sf"/>
</dbReference>
<evidence type="ECO:0000256" key="4">
    <source>
        <dbReference type="ARBA" id="ARBA00022553"/>
    </source>
</evidence>
<dbReference type="PANTHER" id="PTHR43547:SF2">
    <property type="entry name" value="HYBRID SIGNAL TRANSDUCTION HISTIDINE KINASE C"/>
    <property type="match status" value="1"/>
</dbReference>
<dbReference type="Gene3D" id="3.40.50.2300">
    <property type="match status" value="1"/>
</dbReference>
<dbReference type="InterPro" id="IPR011006">
    <property type="entry name" value="CheY-like_superfamily"/>
</dbReference>
<evidence type="ECO:0000256" key="7">
    <source>
        <dbReference type="PROSITE-ProRule" id="PRU00169"/>
    </source>
</evidence>
<evidence type="ECO:0000313" key="13">
    <source>
        <dbReference type="Proteomes" id="UP001265700"/>
    </source>
</evidence>
<dbReference type="InterPro" id="IPR001789">
    <property type="entry name" value="Sig_transdc_resp-reg_receiver"/>
</dbReference>
<dbReference type="PROSITE" id="PS50110">
    <property type="entry name" value="RESPONSE_REGULATORY"/>
    <property type="match status" value="1"/>
</dbReference>
<reference evidence="12 13" key="1">
    <citation type="submission" date="2023-07" db="EMBL/GenBank/DDBJ databases">
        <title>Sorghum-associated microbial communities from plants grown in Nebraska, USA.</title>
        <authorList>
            <person name="Schachtman D."/>
        </authorList>
    </citation>
    <scope>NUCLEOTIDE SEQUENCE [LARGE SCALE GENOMIC DNA]</scope>
    <source>
        <strain evidence="12 13">4249</strain>
    </source>
</reference>
<dbReference type="Pfam" id="PF00672">
    <property type="entry name" value="HAMP"/>
    <property type="match status" value="1"/>
</dbReference>
<dbReference type="Gene3D" id="3.30.565.10">
    <property type="entry name" value="Histidine kinase-like ATPase, C-terminal domain"/>
    <property type="match status" value="1"/>
</dbReference>